<organism evidence="1 2">
    <name type="scientific">Cetraspora pellucida</name>
    <dbReference type="NCBI Taxonomy" id="1433469"/>
    <lineage>
        <taxon>Eukaryota</taxon>
        <taxon>Fungi</taxon>
        <taxon>Fungi incertae sedis</taxon>
        <taxon>Mucoromycota</taxon>
        <taxon>Glomeromycotina</taxon>
        <taxon>Glomeromycetes</taxon>
        <taxon>Diversisporales</taxon>
        <taxon>Gigasporaceae</taxon>
        <taxon>Cetraspora</taxon>
    </lineage>
</organism>
<dbReference type="AlphaFoldDB" id="A0A9N9KEW8"/>
<accession>A0A9N9KEW8</accession>
<reference evidence="1" key="1">
    <citation type="submission" date="2021-06" db="EMBL/GenBank/DDBJ databases">
        <authorList>
            <person name="Kallberg Y."/>
            <person name="Tangrot J."/>
            <person name="Rosling A."/>
        </authorList>
    </citation>
    <scope>NUCLEOTIDE SEQUENCE</scope>
    <source>
        <strain evidence="1">FL966</strain>
    </source>
</reference>
<dbReference type="EMBL" id="CAJVQA010054342">
    <property type="protein sequence ID" value="CAG8824451.1"/>
    <property type="molecule type" value="Genomic_DNA"/>
</dbReference>
<keyword evidence="2" id="KW-1185">Reference proteome</keyword>
<proteinExistence type="predicted"/>
<gene>
    <name evidence="1" type="ORF">CPELLU_LOCUS19996</name>
</gene>
<evidence type="ECO:0000313" key="2">
    <source>
        <dbReference type="Proteomes" id="UP000789759"/>
    </source>
</evidence>
<feature type="non-terminal residue" evidence="1">
    <location>
        <position position="72"/>
    </location>
</feature>
<evidence type="ECO:0000313" key="1">
    <source>
        <dbReference type="EMBL" id="CAG8824451.1"/>
    </source>
</evidence>
<dbReference type="OrthoDB" id="2414695at2759"/>
<comment type="caution">
    <text evidence="1">The sequence shown here is derived from an EMBL/GenBank/DDBJ whole genome shotgun (WGS) entry which is preliminary data.</text>
</comment>
<dbReference type="Proteomes" id="UP000789759">
    <property type="component" value="Unassembled WGS sequence"/>
</dbReference>
<name>A0A9N9KEW8_9GLOM</name>
<sequence length="72" mass="8538">MNEAISIVKQNLTELMNNSIESFFFTTDLWIQDHKPYIGITIYWITSDFNIKSALFIIETFKYFHIGNNIKD</sequence>
<protein>
    <submittedName>
        <fullName evidence="1">24109_t:CDS:1</fullName>
    </submittedName>
</protein>